<dbReference type="Gene3D" id="2.40.50.100">
    <property type="match status" value="2"/>
</dbReference>
<accession>A0ABT4CJ20</accession>
<evidence type="ECO:0000313" key="6">
    <source>
        <dbReference type="EMBL" id="MCY6369053.1"/>
    </source>
</evidence>
<dbReference type="SUPFAM" id="SSF111369">
    <property type="entry name" value="HlyD-like secretion proteins"/>
    <property type="match status" value="2"/>
</dbReference>
<dbReference type="Gene3D" id="2.40.420.20">
    <property type="match status" value="1"/>
</dbReference>
<evidence type="ECO:0000256" key="2">
    <source>
        <dbReference type="SAM" id="Coils"/>
    </source>
</evidence>
<evidence type="ECO:0000259" key="5">
    <source>
        <dbReference type="Pfam" id="PF25989"/>
    </source>
</evidence>
<dbReference type="PANTHER" id="PTHR30469">
    <property type="entry name" value="MULTIDRUG RESISTANCE PROTEIN MDTA"/>
    <property type="match status" value="1"/>
</dbReference>
<sequence>MNLKRIVSSIGICSILFISGCGVENKVLSTAKAVNPKMTSVVVNKVVKGDISKKVVYIGKIEPKQKISVVSKIPGVVQEVNFDIGDMVKKGDALFKIDDRDIRNSIEDLQAQIESSEISIQTQEKQIESLKGSQFENQLNQLNQNLKMAQIQCDEAKNNLEDVKKLFKEGIVPQNDLTKSENAYKKAKTSLESAQKAYDLMINSINEENVEKAQKQLEQAKLNKERLEIALKNAQNKLNDTIIKSPIDGVISKKQIEAGEMVGNNSIPFEIVQTDKVYVDAKLSEQYIDEIKKNSSAEIYIDSVSDKAFKGQIKYVSPAADERELTYLVRIEVDNKQNLLNPGMFCEAHFNVENKSNAVLVPTEAVLQEEGKNYVFIAKENSLAQKIVVKTGLQNEKNTEILSGLKGEEIIITKGQNYLKDGGSIKVVEK</sequence>
<comment type="similarity">
    <text evidence="1">Belongs to the membrane fusion protein (MFP) (TC 8.A.1) family.</text>
</comment>
<dbReference type="InterPro" id="IPR006143">
    <property type="entry name" value="RND_pump_MFP"/>
</dbReference>
<dbReference type="RefSeq" id="WP_268047379.1">
    <property type="nucleotide sequence ID" value="NZ_JAPQES010000001.1"/>
</dbReference>
<feature type="domain" description="YknX-like C-terminal permuted SH3-like" evidence="5">
    <location>
        <begin position="360"/>
        <end position="427"/>
    </location>
</feature>
<feature type="domain" description="CusB-like beta-barrel" evidence="3">
    <location>
        <begin position="276"/>
        <end position="351"/>
    </location>
</feature>
<dbReference type="InterPro" id="IPR058637">
    <property type="entry name" value="YknX-like_C"/>
</dbReference>
<dbReference type="Pfam" id="PF25954">
    <property type="entry name" value="Beta-barrel_RND_2"/>
    <property type="match status" value="1"/>
</dbReference>
<gene>
    <name evidence="6" type="ORF">OXH55_00145</name>
</gene>
<evidence type="ECO:0000259" key="4">
    <source>
        <dbReference type="Pfam" id="PF25973"/>
    </source>
</evidence>
<protein>
    <submittedName>
        <fullName evidence="6">Efflux RND transporter periplasmic adaptor subunit</fullName>
    </submittedName>
</protein>
<dbReference type="EMBL" id="JAPQES010000001">
    <property type="protein sequence ID" value="MCY6369053.1"/>
    <property type="molecule type" value="Genomic_DNA"/>
</dbReference>
<evidence type="ECO:0000259" key="3">
    <source>
        <dbReference type="Pfam" id="PF25954"/>
    </source>
</evidence>
<keyword evidence="2" id="KW-0175">Coiled coil</keyword>
<reference evidence="6" key="1">
    <citation type="submission" date="2022-12" db="EMBL/GenBank/DDBJ databases">
        <authorList>
            <person name="Wang J."/>
        </authorList>
    </citation>
    <scope>NUCLEOTIDE SEQUENCE</scope>
    <source>
        <strain evidence="6">HY-42-06</strain>
    </source>
</reference>
<dbReference type="Gene3D" id="1.10.287.470">
    <property type="entry name" value="Helix hairpin bin"/>
    <property type="match status" value="2"/>
</dbReference>
<name>A0ABT4CJ20_9CLOT</name>
<dbReference type="InterPro" id="IPR058792">
    <property type="entry name" value="Beta-barrel_RND_2"/>
</dbReference>
<proteinExistence type="inferred from homology"/>
<evidence type="ECO:0000256" key="1">
    <source>
        <dbReference type="ARBA" id="ARBA00009477"/>
    </source>
</evidence>
<dbReference type="Proteomes" id="UP001079657">
    <property type="component" value="Unassembled WGS sequence"/>
</dbReference>
<dbReference type="Pfam" id="PF25989">
    <property type="entry name" value="YknX_C"/>
    <property type="match status" value="1"/>
</dbReference>
<dbReference type="InterPro" id="IPR058647">
    <property type="entry name" value="BSH_CzcB-like"/>
</dbReference>
<comment type="caution">
    <text evidence="6">The sequence shown here is derived from an EMBL/GenBank/DDBJ whole genome shotgun (WGS) entry which is preliminary data.</text>
</comment>
<organism evidence="6 7">
    <name type="scientific">Clostridium ganghwense</name>
    <dbReference type="NCBI Taxonomy" id="312089"/>
    <lineage>
        <taxon>Bacteria</taxon>
        <taxon>Bacillati</taxon>
        <taxon>Bacillota</taxon>
        <taxon>Clostridia</taxon>
        <taxon>Eubacteriales</taxon>
        <taxon>Clostridiaceae</taxon>
        <taxon>Clostridium</taxon>
    </lineage>
</organism>
<keyword evidence="7" id="KW-1185">Reference proteome</keyword>
<feature type="coiled-coil region" evidence="2">
    <location>
        <begin position="106"/>
        <end position="244"/>
    </location>
</feature>
<dbReference type="PROSITE" id="PS51257">
    <property type="entry name" value="PROKAR_LIPOPROTEIN"/>
    <property type="match status" value="1"/>
</dbReference>
<feature type="domain" description="CzcB-like barrel-sandwich hybrid" evidence="4">
    <location>
        <begin position="67"/>
        <end position="271"/>
    </location>
</feature>
<dbReference type="Pfam" id="PF25973">
    <property type="entry name" value="BSH_CzcB"/>
    <property type="match status" value="1"/>
</dbReference>
<dbReference type="Gene3D" id="2.40.30.170">
    <property type="match status" value="1"/>
</dbReference>
<dbReference type="NCBIfam" id="TIGR01730">
    <property type="entry name" value="RND_mfp"/>
    <property type="match status" value="1"/>
</dbReference>
<evidence type="ECO:0000313" key="7">
    <source>
        <dbReference type="Proteomes" id="UP001079657"/>
    </source>
</evidence>